<dbReference type="GO" id="GO:0016787">
    <property type="term" value="F:hydrolase activity"/>
    <property type="evidence" value="ECO:0007669"/>
    <property type="project" value="TreeGrafter"/>
</dbReference>
<evidence type="ECO:0000256" key="3">
    <source>
        <dbReference type="ARBA" id="ARBA00022692"/>
    </source>
</evidence>
<evidence type="ECO:0000313" key="8">
    <source>
        <dbReference type="Proteomes" id="UP000675284"/>
    </source>
</evidence>
<evidence type="ECO:0000256" key="4">
    <source>
        <dbReference type="ARBA" id="ARBA00022989"/>
    </source>
</evidence>
<feature type="transmembrane region" description="Helical" evidence="6">
    <location>
        <begin position="133"/>
        <end position="152"/>
    </location>
</feature>
<organism evidence="7 8">
    <name type="scientific">Virgibacillus salarius</name>
    <dbReference type="NCBI Taxonomy" id="447199"/>
    <lineage>
        <taxon>Bacteria</taxon>
        <taxon>Bacillati</taxon>
        <taxon>Bacillota</taxon>
        <taxon>Bacilli</taxon>
        <taxon>Bacillales</taxon>
        <taxon>Bacillaceae</taxon>
        <taxon>Virgibacillus</taxon>
    </lineage>
</organism>
<dbReference type="RefSeq" id="WP_166529921.1">
    <property type="nucleotide sequence ID" value="NZ_JAGSOT010000005.1"/>
</dbReference>
<proteinExistence type="inferred from homology"/>
<feature type="transmembrane region" description="Helical" evidence="6">
    <location>
        <begin position="6"/>
        <end position="23"/>
    </location>
</feature>
<protein>
    <submittedName>
        <fullName evidence="7">Lysoplasmalogenase</fullName>
    </submittedName>
</protein>
<comment type="similarity">
    <text evidence="2">Belongs to the TMEM86 family.</text>
</comment>
<dbReference type="Pfam" id="PF07947">
    <property type="entry name" value="YhhN"/>
    <property type="match status" value="1"/>
</dbReference>
<dbReference type="GO" id="GO:0016020">
    <property type="term" value="C:membrane"/>
    <property type="evidence" value="ECO:0007669"/>
    <property type="project" value="UniProtKB-SubCell"/>
</dbReference>
<keyword evidence="4 6" id="KW-1133">Transmembrane helix</keyword>
<comment type="subcellular location">
    <subcellularLocation>
        <location evidence="1">Membrane</location>
        <topology evidence="1">Multi-pass membrane protein</topology>
    </subcellularLocation>
</comment>
<keyword evidence="8" id="KW-1185">Reference proteome</keyword>
<reference evidence="7" key="1">
    <citation type="submission" date="2021-04" db="EMBL/GenBank/DDBJ databases">
        <title>Isolation and polyphasic classification of algal microorganism.</title>
        <authorList>
            <person name="Wang S."/>
        </authorList>
    </citation>
    <scope>NUCLEOTIDE SEQUENCE</scope>
    <source>
        <strain evidence="7">720a</strain>
    </source>
</reference>
<dbReference type="InterPro" id="IPR012506">
    <property type="entry name" value="TMEM86B-like"/>
</dbReference>
<dbReference type="AlphaFoldDB" id="A0A941DWX1"/>
<dbReference type="PANTHER" id="PTHR31885">
    <property type="entry name" value="GH04784P"/>
    <property type="match status" value="1"/>
</dbReference>
<name>A0A941DWX1_9BACI</name>
<feature type="transmembrane region" description="Helical" evidence="6">
    <location>
        <begin position="185"/>
        <end position="205"/>
    </location>
</feature>
<keyword evidence="3 6" id="KW-0812">Transmembrane</keyword>
<feature type="transmembrane region" description="Helical" evidence="6">
    <location>
        <begin position="30"/>
        <end position="45"/>
    </location>
</feature>
<feature type="transmembrane region" description="Helical" evidence="6">
    <location>
        <begin position="102"/>
        <end position="127"/>
    </location>
</feature>
<evidence type="ECO:0000256" key="2">
    <source>
        <dbReference type="ARBA" id="ARBA00007375"/>
    </source>
</evidence>
<evidence type="ECO:0000256" key="6">
    <source>
        <dbReference type="SAM" id="Phobius"/>
    </source>
</evidence>
<accession>A0A941DWX1</accession>
<dbReference type="PANTHER" id="PTHR31885:SF6">
    <property type="entry name" value="GH04784P"/>
    <property type="match status" value="1"/>
</dbReference>
<feature type="transmembrane region" description="Helical" evidence="6">
    <location>
        <begin position="57"/>
        <end position="90"/>
    </location>
</feature>
<comment type="caution">
    <text evidence="7">The sequence shown here is derived from an EMBL/GenBank/DDBJ whole genome shotgun (WGS) entry which is preliminary data.</text>
</comment>
<evidence type="ECO:0000256" key="5">
    <source>
        <dbReference type="ARBA" id="ARBA00023136"/>
    </source>
</evidence>
<evidence type="ECO:0000256" key="1">
    <source>
        <dbReference type="ARBA" id="ARBA00004141"/>
    </source>
</evidence>
<feature type="transmembrane region" description="Helical" evidence="6">
    <location>
        <begin position="159"/>
        <end position="179"/>
    </location>
</feature>
<sequence>MYANQLPILIFIMSILYIFIIPSEPENFKLFFKLIPIILIIIYALKQMPRQQTKTHWLILMGLIFCSIGDGTLQWFVVGLTAFLIGHLFYLAGFSLQWKFSIIRAASIIPLIIYGLFMGNALIHAIITSGNQSLIIPVIFYIVAISFMAWLAIMTGNRFAIAGSILFVISDSILSWNMFISPVVYSHVLIMTTYYAAQFLIAHSLSSLSSKQSRLVW</sequence>
<dbReference type="Proteomes" id="UP000675284">
    <property type="component" value="Unassembled WGS sequence"/>
</dbReference>
<keyword evidence="5 6" id="KW-0472">Membrane</keyword>
<dbReference type="EMBL" id="JAGSOT010000005">
    <property type="protein sequence ID" value="MBR7794978.1"/>
    <property type="molecule type" value="Genomic_DNA"/>
</dbReference>
<gene>
    <name evidence="7" type="ORF">KCX74_02850</name>
</gene>
<evidence type="ECO:0000313" key="7">
    <source>
        <dbReference type="EMBL" id="MBR7794978.1"/>
    </source>
</evidence>